<keyword evidence="6" id="KW-0479">Metal-binding</keyword>
<comment type="cofactor">
    <cofactor evidence="6">
        <name>K(+)</name>
        <dbReference type="ChEBI" id="CHEBI:29103"/>
    </cofactor>
    <text evidence="6">Binds 1 potassium ion per subunit.</text>
</comment>
<dbReference type="Pfam" id="PF12631">
    <property type="entry name" value="MnmE_helical"/>
    <property type="match status" value="1"/>
</dbReference>
<dbReference type="PANTHER" id="PTHR42714">
    <property type="entry name" value="TRNA MODIFICATION GTPASE GTPBP3"/>
    <property type="match status" value="1"/>
</dbReference>
<feature type="binding site" evidence="6">
    <location>
        <position position="82"/>
    </location>
    <ligand>
        <name>(6S)-5-formyl-5,6,7,8-tetrahydrofolate</name>
        <dbReference type="ChEBI" id="CHEBI:57457"/>
    </ligand>
</feature>
<sequence>MISDLEDTIVAQASVPGAAVRGIVRLSGPKAFEIVNQLFHNPDPSQKFQSGSLRIQGLESPLPALVLRSNQPNTYTGQDLVEIHLIGCPPVVDALLAEILNRGARSANPGEFTLRGFLNGKRDLTQSEAVLAVIEARDSVQLKQALNQMAGGVSTPLVQMREDLLNLLADVEAGLDFSEEDIEFIDRKDLLLRLGKALAQLTNLRRQLEDRAVEGRMFRVALVGKPNAGKSSLFNALAGDQAAIVSPVAGTTRDYVTRSIQLSGQKIELIDTAGWMRTHTEIDEQAQHLGRERTGEAELILECIESTRYAGETSEVSSRHIRILTKCDLHPGPEGWIRTSSETFFGLAELQARIVRQATDFFHPALASSLSRCRHHVDRSILHLRNAHNSVLFEDPAEILAAEVRLALDQLGEMTGAIYTEDLLGRIFSRFCVGK</sequence>
<feature type="domain" description="G" evidence="7">
    <location>
        <begin position="219"/>
        <end position="317"/>
    </location>
</feature>
<comment type="similarity">
    <text evidence="1 6">Belongs to the TRAFAC class TrmE-Era-EngA-EngB-Septin-like GTPase superfamily. TrmE GTPase family.</text>
</comment>
<dbReference type="GO" id="GO:0046872">
    <property type="term" value="F:metal ion binding"/>
    <property type="evidence" value="ECO:0007669"/>
    <property type="project" value="UniProtKB-KW"/>
</dbReference>
<comment type="subcellular location">
    <subcellularLocation>
        <location evidence="6">Cytoplasm</location>
    </subcellularLocation>
</comment>
<keyword evidence="5 6" id="KW-0342">GTP-binding</keyword>
<dbReference type="InterPro" id="IPR004520">
    <property type="entry name" value="GTPase_MnmE"/>
</dbReference>
<reference evidence="10" key="1">
    <citation type="submission" date="2021-05" db="EMBL/GenBank/DDBJ databases">
        <title>Complete genome sequence of the cellulolytic planctomycete Telmatocola sphagniphila SP2T and characterization of the first cellulase from planctomycetes.</title>
        <authorList>
            <person name="Rakitin A.L."/>
            <person name="Beletsky A.V."/>
            <person name="Naumoff D.G."/>
            <person name="Kulichevskaya I.S."/>
            <person name="Mardanov A.V."/>
            <person name="Ravin N.V."/>
            <person name="Dedysh S.N."/>
        </authorList>
    </citation>
    <scope>NUCLEOTIDE SEQUENCE</scope>
    <source>
        <strain evidence="10">SP2T</strain>
    </source>
</reference>
<evidence type="ECO:0000256" key="6">
    <source>
        <dbReference type="HAMAP-Rule" id="MF_00379"/>
    </source>
</evidence>
<dbReference type="Gene3D" id="3.40.50.300">
    <property type="entry name" value="P-loop containing nucleotide triphosphate hydrolases"/>
    <property type="match status" value="1"/>
</dbReference>
<keyword evidence="6" id="KW-0378">Hydrolase</keyword>
<evidence type="ECO:0000313" key="10">
    <source>
        <dbReference type="EMBL" id="QVL33159.1"/>
    </source>
</evidence>
<dbReference type="CDD" id="cd14858">
    <property type="entry name" value="TrmE_N"/>
    <property type="match status" value="1"/>
</dbReference>
<feature type="binding site" evidence="6">
    <location>
        <position position="248"/>
    </location>
    <ligand>
        <name>K(+)</name>
        <dbReference type="ChEBI" id="CHEBI:29103"/>
    </ligand>
</feature>
<keyword evidence="3 6" id="KW-0547">Nucleotide-binding</keyword>
<accession>A0A8E6B8E0</accession>
<dbReference type="Gene3D" id="1.20.120.430">
    <property type="entry name" value="tRNA modification GTPase MnmE domain 2"/>
    <property type="match status" value="1"/>
</dbReference>
<feature type="binding site" evidence="6">
    <location>
        <position position="227"/>
    </location>
    <ligand>
        <name>K(+)</name>
        <dbReference type="ChEBI" id="CHEBI:29103"/>
    </ligand>
</feature>
<dbReference type="NCBIfam" id="TIGR00231">
    <property type="entry name" value="small_GTP"/>
    <property type="match status" value="1"/>
</dbReference>
<keyword evidence="11" id="KW-1185">Reference proteome</keyword>
<dbReference type="InterPro" id="IPR027266">
    <property type="entry name" value="TrmE/GcvT-like"/>
</dbReference>
<evidence type="ECO:0000259" key="9">
    <source>
        <dbReference type="Pfam" id="PF12631"/>
    </source>
</evidence>
<feature type="binding site" evidence="6">
    <location>
        <position position="252"/>
    </location>
    <ligand>
        <name>Mg(2+)</name>
        <dbReference type="ChEBI" id="CHEBI:18420"/>
    </ligand>
</feature>
<evidence type="ECO:0000256" key="5">
    <source>
        <dbReference type="ARBA" id="ARBA00023134"/>
    </source>
</evidence>
<feature type="binding site" evidence="6">
    <location>
        <begin position="227"/>
        <end position="232"/>
    </location>
    <ligand>
        <name>GTP</name>
        <dbReference type="ChEBI" id="CHEBI:37565"/>
    </ligand>
</feature>
<gene>
    <name evidence="6" type="primary">mnmE</name>
    <name evidence="6" type="synonym">trmE</name>
    <name evidence="10" type="ORF">KIH39_04370</name>
</gene>
<keyword evidence="4 6" id="KW-0630">Potassium</keyword>
<name>A0A8E6B8E0_9BACT</name>
<dbReference type="Pfam" id="PF01926">
    <property type="entry name" value="MMR_HSR1"/>
    <property type="match status" value="1"/>
</dbReference>
<dbReference type="InterPro" id="IPR005225">
    <property type="entry name" value="Small_GTP-bd"/>
</dbReference>
<feature type="domain" description="GTP-binding protein TrmE N-terminal" evidence="8">
    <location>
        <begin position="8"/>
        <end position="121"/>
    </location>
</feature>
<dbReference type="EMBL" id="CP074694">
    <property type="protein sequence ID" value="QVL33159.1"/>
    <property type="molecule type" value="Genomic_DNA"/>
</dbReference>
<feature type="binding site" evidence="6">
    <location>
        <position position="121"/>
    </location>
    <ligand>
        <name>(6S)-5-formyl-5,6,7,8-tetrahydrofolate</name>
        <dbReference type="ChEBI" id="CHEBI:57457"/>
    </ligand>
</feature>
<dbReference type="SUPFAM" id="SSF52540">
    <property type="entry name" value="P-loop containing nucleoside triphosphate hydrolases"/>
    <property type="match status" value="1"/>
</dbReference>
<comment type="function">
    <text evidence="6">Exhibits a very high intrinsic GTPase hydrolysis rate. Involved in the addition of a carboxymethylaminomethyl (cmnm) group at the wobble position (U34) of certain tRNAs, forming tRNA-cmnm(5)s(2)U34.</text>
</comment>
<evidence type="ECO:0000256" key="1">
    <source>
        <dbReference type="ARBA" id="ARBA00011043"/>
    </source>
</evidence>
<comment type="subunit">
    <text evidence="6">Homodimer. Heterotetramer of two MnmE and two MnmG subunits.</text>
</comment>
<dbReference type="PANTHER" id="PTHR42714:SF2">
    <property type="entry name" value="TRNA MODIFICATION GTPASE GTPBP3, MITOCHONDRIAL"/>
    <property type="match status" value="1"/>
</dbReference>
<feature type="binding site" evidence="6">
    <location>
        <position position="251"/>
    </location>
    <ligand>
        <name>K(+)</name>
        <dbReference type="ChEBI" id="CHEBI:29103"/>
    </ligand>
</feature>
<evidence type="ECO:0000313" key="11">
    <source>
        <dbReference type="Proteomes" id="UP000676194"/>
    </source>
</evidence>
<evidence type="ECO:0000259" key="8">
    <source>
        <dbReference type="Pfam" id="PF10396"/>
    </source>
</evidence>
<dbReference type="GO" id="GO:0030488">
    <property type="term" value="P:tRNA methylation"/>
    <property type="evidence" value="ECO:0007669"/>
    <property type="project" value="TreeGrafter"/>
</dbReference>
<organism evidence="10 11">
    <name type="scientific">Telmatocola sphagniphila</name>
    <dbReference type="NCBI Taxonomy" id="1123043"/>
    <lineage>
        <taxon>Bacteria</taxon>
        <taxon>Pseudomonadati</taxon>
        <taxon>Planctomycetota</taxon>
        <taxon>Planctomycetia</taxon>
        <taxon>Gemmatales</taxon>
        <taxon>Gemmataceae</taxon>
    </lineage>
</organism>
<dbReference type="InterPro" id="IPR018948">
    <property type="entry name" value="GTP-bd_TrmE_N"/>
</dbReference>
<feature type="domain" description="MnmE helical" evidence="9">
    <location>
        <begin position="124"/>
        <end position="432"/>
    </location>
</feature>
<evidence type="ECO:0000259" key="7">
    <source>
        <dbReference type="Pfam" id="PF01926"/>
    </source>
</evidence>
<keyword evidence="6" id="KW-0460">Magnesium</keyword>
<dbReference type="GO" id="GO:0005525">
    <property type="term" value="F:GTP binding"/>
    <property type="evidence" value="ECO:0007669"/>
    <property type="project" value="UniProtKB-UniRule"/>
</dbReference>
<feature type="binding site" evidence="6">
    <location>
        <begin position="246"/>
        <end position="252"/>
    </location>
    <ligand>
        <name>GTP</name>
        <dbReference type="ChEBI" id="CHEBI:37565"/>
    </ligand>
</feature>
<dbReference type="AlphaFoldDB" id="A0A8E6B8E0"/>
<dbReference type="EC" id="3.6.-.-" evidence="6"/>
<proteinExistence type="inferred from homology"/>
<dbReference type="InterPro" id="IPR027368">
    <property type="entry name" value="MnmE_dom2"/>
</dbReference>
<comment type="caution">
    <text evidence="6">Lacks conserved residue(s) required for the propagation of feature annotation.</text>
</comment>
<dbReference type="GO" id="GO:0005829">
    <property type="term" value="C:cytosol"/>
    <property type="evidence" value="ECO:0007669"/>
    <property type="project" value="TreeGrafter"/>
</dbReference>
<feature type="binding site" evidence="6">
    <location>
        <position position="25"/>
    </location>
    <ligand>
        <name>(6S)-5-formyl-5,6,7,8-tetrahydrofolate</name>
        <dbReference type="ChEBI" id="CHEBI:57457"/>
    </ligand>
</feature>
<feature type="binding site" evidence="6">
    <location>
        <position position="435"/>
    </location>
    <ligand>
        <name>(6S)-5-formyl-5,6,7,8-tetrahydrofolate</name>
        <dbReference type="ChEBI" id="CHEBI:57457"/>
    </ligand>
</feature>
<dbReference type="KEGG" id="tsph:KIH39_04370"/>
<feature type="binding site" evidence="6">
    <location>
        <position position="231"/>
    </location>
    <ligand>
        <name>Mg(2+)</name>
        <dbReference type="ChEBI" id="CHEBI:18420"/>
    </ligand>
</feature>
<dbReference type="InterPro" id="IPR006073">
    <property type="entry name" value="GTP-bd"/>
</dbReference>
<feature type="binding site" evidence="6">
    <location>
        <position position="246"/>
    </location>
    <ligand>
        <name>K(+)</name>
        <dbReference type="ChEBI" id="CHEBI:29103"/>
    </ligand>
</feature>
<dbReference type="InterPro" id="IPR027417">
    <property type="entry name" value="P-loop_NTPase"/>
</dbReference>
<dbReference type="GO" id="GO:0002098">
    <property type="term" value="P:tRNA wobble uridine modification"/>
    <property type="evidence" value="ECO:0007669"/>
    <property type="project" value="TreeGrafter"/>
</dbReference>
<evidence type="ECO:0000256" key="2">
    <source>
        <dbReference type="ARBA" id="ARBA00022694"/>
    </source>
</evidence>
<dbReference type="GO" id="GO:0003924">
    <property type="term" value="F:GTPase activity"/>
    <property type="evidence" value="ECO:0007669"/>
    <property type="project" value="UniProtKB-UniRule"/>
</dbReference>
<dbReference type="Proteomes" id="UP000676194">
    <property type="component" value="Chromosome"/>
</dbReference>
<dbReference type="SUPFAM" id="SSF116878">
    <property type="entry name" value="TrmE connector domain"/>
    <property type="match status" value="1"/>
</dbReference>
<dbReference type="Pfam" id="PF10396">
    <property type="entry name" value="TrmE_N"/>
    <property type="match status" value="1"/>
</dbReference>
<dbReference type="HAMAP" id="MF_00379">
    <property type="entry name" value="GTPase_MnmE"/>
    <property type="match status" value="1"/>
</dbReference>
<keyword evidence="2 6" id="KW-0819">tRNA processing</keyword>
<protein>
    <recommendedName>
        <fullName evidence="6">tRNA modification GTPase MnmE</fullName>
        <ecNumber evidence="6">3.6.-.-</ecNumber>
    </recommendedName>
</protein>
<evidence type="ECO:0000256" key="4">
    <source>
        <dbReference type="ARBA" id="ARBA00022958"/>
    </source>
</evidence>
<dbReference type="Gene3D" id="3.30.1360.120">
    <property type="entry name" value="Probable tRNA modification gtpase trme, domain 1"/>
    <property type="match status" value="1"/>
</dbReference>
<evidence type="ECO:0000256" key="3">
    <source>
        <dbReference type="ARBA" id="ARBA00022741"/>
    </source>
</evidence>
<dbReference type="InterPro" id="IPR025867">
    <property type="entry name" value="MnmE_helical"/>
</dbReference>
<feature type="binding site" evidence="6">
    <location>
        <begin position="271"/>
        <end position="274"/>
    </location>
    <ligand>
        <name>GTP</name>
        <dbReference type="ChEBI" id="CHEBI:37565"/>
    </ligand>
</feature>
<dbReference type="RefSeq" id="WP_213498049.1">
    <property type="nucleotide sequence ID" value="NZ_CP074694.1"/>
</dbReference>
<keyword evidence="6" id="KW-0963">Cytoplasm</keyword>